<evidence type="ECO:0000313" key="1">
    <source>
        <dbReference type="EMBL" id="KAF2879495.1"/>
    </source>
</evidence>
<dbReference type="OrthoDB" id="6136790at2759"/>
<name>A0A8K0FVV7_IGNLU</name>
<accession>A0A8K0FVV7</accession>
<reference evidence="1" key="1">
    <citation type="submission" date="2019-08" db="EMBL/GenBank/DDBJ databases">
        <title>The genome of the North American firefly Photinus pyralis.</title>
        <authorList>
            <consortium name="Photinus pyralis genome working group"/>
            <person name="Fallon T.R."/>
            <person name="Sander Lower S.E."/>
            <person name="Weng J.-K."/>
        </authorList>
    </citation>
    <scope>NUCLEOTIDE SEQUENCE</scope>
    <source>
        <strain evidence="1">TRF0915ILg1</strain>
        <tissue evidence="1">Whole body</tissue>
    </source>
</reference>
<comment type="caution">
    <text evidence="1">The sequence shown here is derived from an EMBL/GenBank/DDBJ whole genome shotgun (WGS) entry which is preliminary data.</text>
</comment>
<protein>
    <submittedName>
        <fullName evidence="1">Uncharacterized protein</fullName>
    </submittedName>
</protein>
<dbReference type="EMBL" id="VTPC01091156">
    <property type="protein sequence ID" value="KAF2879495.1"/>
    <property type="molecule type" value="Genomic_DNA"/>
</dbReference>
<proteinExistence type="predicted"/>
<gene>
    <name evidence="1" type="ORF">ILUMI_26673</name>
</gene>
<keyword evidence="2" id="KW-1185">Reference proteome</keyword>
<feature type="non-terminal residue" evidence="1">
    <location>
        <position position="1"/>
    </location>
</feature>
<dbReference type="Proteomes" id="UP000801492">
    <property type="component" value="Unassembled WGS sequence"/>
</dbReference>
<organism evidence="1 2">
    <name type="scientific">Ignelater luminosus</name>
    <name type="common">Cucubano</name>
    <name type="synonym">Pyrophorus luminosus</name>
    <dbReference type="NCBI Taxonomy" id="2038154"/>
    <lineage>
        <taxon>Eukaryota</taxon>
        <taxon>Metazoa</taxon>
        <taxon>Ecdysozoa</taxon>
        <taxon>Arthropoda</taxon>
        <taxon>Hexapoda</taxon>
        <taxon>Insecta</taxon>
        <taxon>Pterygota</taxon>
        <taxon>Neoptera</taxon>
        <taxon>Endopterygota</taxon>
        <taxon>Coleoptera</taxon>
        <taxon>Polyphaga</taxon>
        <taxon>Elateriformia</taxon>
        <taxon>Elateroidea</taxon>
        <taxon>Elateridae</taxon>
        <taxon>Agrypninae</taxon>
        <taxon>Pyrophorini</taxon>
        <taxon>Ignelater</taxon>
    </lineage>
</organism>
<dbReference type="AlphaFoldDB" id="A0A8K0FVV7"/>
<sequence length="140" mass="16341">MFTEFWSLGDHTRQWDCIVTFVKQKERKHVTVSVGEDSRRKYSKKYFLNMGDVEKRECKVIFLNIIGNERLGDQYEICSAYALADDSKKFKLEESYERHLKDKSMARDLKDVDKGSALDDKTLCVACFELQKVLPSPQSN</sequence>
<evidence type="ECO:0000313" key="2">
    <source>
        <dbReference type="Proteomes" id="UP000801492"/>
    </source>
</evidence>